<evidence type="ECO:0000313" key="2">
    <source>
        <dbReference type="EMBL" id="KAJ3656299.1"/>
    </source>
</evidence>
<reference evidence="2" key="1">
    <citation type="journal article" date="2023" name="G3 (Bethesda)">
        <title>Whole genome assemblies of Zophobas morio and Tenebrio molitor.</title>
        <authorList>
            <person name="Kaur S."/>
            <person name="Stinson S.A."/>
            <person name="diCenzo G.C."/>
        </authorList>
    </citation>
    <scope>NUCLEOTIDE SEQUENCE</scope>
    <source>
        <strain evidence="2">QUZm001</strain>
    </source>
</reference>
<dbReference type="Proteomes" id="UP001168821">
    <property type="component" value="Unassembled WGS sequence"/>
</dbReference>
<comment type="caution">
    <text evidence="2">The sequence shown here is derived from an EMBL/GenBank/DDBJ whole genome shotgun (WGS) entry which is preliminary data.</text>
</comment>
<accession>A0AA38IK51</accession>
<organism evidence="2 3">
    <name type="scientific">Zophobas morio</name>
    <dbReference type="NCBI Taxonomy" id="2755281"/>
    <lineage>
        <taxon>Eukaryota</taxon>
        <taxon>Metazoa</taxon>
        <taxon>Ecdysozoa</taxon>
        <taxon>Arthropoda</taxon>
        <taxon>Hexapoda</taxon>
        <taxon>Insecta</taxon>
        <taxon>Pterygota</taxon>
        <taxon>Neoptera</taxon>
        <taxon>Endopterygota</taxon>
        <taxon>Coleoptera</taxon>
        <taxon>Polyphaga</taxon>
        <taxon>Cucujiformia</taxon>
        <taxon>Tenebrionidae</taxon>
        <taxon>Zophobas</taxon>
    </lineage>
</organism>
<sequence>MFRPWENQETVNNELRVERMEVEENILEENIRHHHYLSPDAKEIIRNVYHSLLEKKCSAPIKVCSELVKKPYSTVRDIINSNNVEKKENPQKISKNSGRTGN</sequence>
<dbReference type="AlphaFoldDB" id="A0AA38IK51"/>
<protein>
    <submittedName>
        <fullName evidence="2">Uncharacterized protein</fullName>
    </submittedName>
</protein>
<evidence type="ECO:0000256" key="1">
    <source>
        <dbReference type="SAM" id="MobiDB-lite"/>
    </source>
</evidence>
<feature type="region of interest" description="Disordered" evidence="1">
    <location>
        <begin position="81"/>
        <end position="102"/>
    </location>
</feature>
<feature type="compositionally biased region" description="Polar residues" evidence="1">
    <location>
        <begin position="91"/>
        <end position="102"/>
    </location>
</feature>
<keyword evidence="3" id="KW-1185">Reference proteome</keyword>
<gene>
    <name evidence="2" type="ORF">Zmor_015385</name>
</gene>
<name>A0AA38IK51_9CUCU</name>
<dbReference type="EMBL" id="JALNTZ010000004">
    <property type="protein sequence ID" value="KAJ3656299.1"/>
    <property type="molecule type" value="Genomic_DNA"/>
</dbReference>
<evidence type="ECO:0000313" key="3">
    <source>
        <dbReference type="Proteomes" id="UP001168821"/>
    </source>
</evidence>
<proteinExistence type="predicted"/>